<dbReference type="EMBL" id="FQVN01000008">
    <property type="protein sequence ID" value="SHG38493.1"/>
    <property type="molecule type" value="Genomic_DNA"/>
</dbReference>
<evidence type="ECO:0000313" key="2">
    <source>
        <dbReference type="EMBL" id="SHG38493.1"/>
    </source>
</evidence>
<sequence>MSWLDTLFGSGTNWDGISHREINEMFADARSAGLDRAHVAFVEGTADPFGEAAHLVAKALEEAGAIWEGAAAESMRDGVAPLVQHALAAKEHAVAVTQVTLEQRELLSQVKRALPEPVEVPSVTARLGSLGEFVRQRVDQEIAEARAREAEEAARDIARSYSTSTEANIASLPVFEEAPWVTSEVSSTGSGQTTSWDYRWPGDRKGGGGNTVLSDDGATTRGGGAVTGVAWHSGPEPGGQGGGGAGGGSGSGGGAGTGVAGAGGGTGAGGGGAGGWTGGGPGGGSARNPWREVPGPVPRRVGSADIPWREMPRRGGAGGQSGGAGGGSGVGRQSGGPGRLPGAGGATGRPGAGGGGSWGGGAGRGAGVGGFGPAGGAGGVGTGGFGPRGGGPGPGAGGGFGPPGGGFGPGSGSGVGGFGPAGGAGGPGQGGRPGSAGPAGMGGMGGAGHGAGGGRGEDREHQRPSYLEEDEDVWLDGIDKVPPPVIGERPPRDAGR</sequence>
<gene>
    <name evidence="2" type="ORF">SAMN05444320_108233</name>
</gene>
<dbReference type="PRINTS" id="PR01228">
    <property type="entry name" value="EGGSHELL"/>
</dbReference>
<dbReference type="Proteomes" id="UP000184501">
    <property type="component" value="Unassembled WGS sequence"/>
</dbReference>
<proteinExistence type="predicted"/>
<name>A0A1M5JEM3_STRHI</name>
<evidence type="ECO:0008006" key="4">
    <source>
        <dbReference type="Google" id="ProtNLM"/>
    </source>
</evidence>
<dbReference type="AlphaFoldDB" id="A0A1M5JEM3"/>
<feature type="region of interest" description="Disordered" evidence="1">
    <location>
        <begin position="379"/>
        <end position="496"/>
    </location>
</feature>
<feature type="compositionally biased region" description="Gly residues" evidence="1">
    <location>
        <begin position="315"/>
        <end position="360"/>
    </location>
</feature>
<feature type="compositionally biased region" description="Polar residues" evidence="1">
    <location>
        <begin position="183"/>
        <end position="196"/>
    </location>
</feature>
<dbReference type="Gene3D" id="1.20.1260.20">
    <property type="entry name" value="PPE superfamily"/>
    <property type="match status" value="1"/>
</dbReference>
<feature type="compositionally biased region" description="Gly residues" evidence="1">
    <location>
        <begin position="236"/>
        <end position="252"/>
    </location>
</feature>
<feature type="region of interest" description="Disordered" evidence="1">
    <location>
        <begin position="270"/>
        <end position="360"/>
    </location>
</feature>
<feature type="compositionally biased region" description="Gly residues" evidence="1">
    <location>
        <begin position="379"/>
        <end position="454"/>
    </location>
</feature>
<protein>
    <recommendedName>
        <fullName evidence="4">PPE family protein</fullName>
    </recommendedName>
</protein>
<organism evidence="2 3">
    <name type="scientific">Streptoalloteichus hindustanus</name>
    <dbReference type="NCBI Taxonomy" id="2017"/>
    <lineage>
        <taxon>Bacteria</taxon>
        <taxon>Bacillati</taxon>
        <taxon>Actinomycetota</taxon>
        <taxon>Actinomycetes</taxon>
        <taxon>Pseudonocardiales</taxon>
        <taxon>Pseudonocardiaceae</taxon>
        <taxon>Streptoalloteichus</taxon>
    </lineage>
</organism>
<dbReference type="InterPro" id="IPR038332">
    <property type="entry name" value="PPE_sf"/>
</dbReference>
<dbReference type="STRING" id="2017.SAMN05444320_108233"/>
<evidence type="ECO:0000256" key="1">
    <source>
        <dbReference type="SAM" id="MobiDB-lite"/>
    </source>
</evidence>
<feature type="region of interest" description="Disordered" evidence="1">
    <location>
        <begin position="183"/>
        <end position="252"/>
    </location>
</feature>
<keyword evidence="3" id="KW-1185">Reference proteome</keyword>
<reference evidence="2 3" key="1">
    <citation type="submission" date="2016-11" db="EMBL/GenBank/DDBJ databases">
        <authorList>
            <person name="Jaros S."/>
            <person name="Januszkiewicz K."/>
            <person name="Wedrychowicz H."/>
        </authorList>
    </citation>
    <scope>NUCLEOTIDE SEQUENCE [LARGE SCALE GENOMIC DNA]</scope>
    <source>
        <strain evidence="2 3">DSM 44523</strain>
    </source>
</reference>
<accession>A0A1M5JEM3</accession>
<evidence type="ECO:0000313" key="3">
    <source>
        <dbReference type="Proteomes" id="UP000184501"/>
    </source>
</evidence>
<feature type="compositionally biased region" description="Gly residues" evidence="1">
    <location>
        <begin position="270"/>
        <end position="285"/>
    </location>
</feature>